<protein>
    <submittedName>
        <fullName evidence="2">Uncharacterized protein</fullName>
    </submittedName>
</protein>
<evidence type="ECO:0000313" key="3">
    <source>
        <dbReference type="Proteomes" id="UP001163828"/>
    </source>
</evidence>
<keyword evidence="3" id="KW-1185">Reference proteome</keyword>
<comment type="caution">
    <text evidence="2">The sequence shown here is derived from an EMBL/GenBank/DDBJ whole genome shotgun (WGS) entry which is preliminary data.</text>
</comment>
<feature type="compositionally biased region" description="Low complexity" evidence="1">
    <location>
        <begin position="12"/>
        <end position="36"/>
    </location>
</feature>
<proteinExistence type="predicted"/>
<feature type="region of interest" description="Disordered" evidence="1">
    <location>
        <begin position="116"/>
        <end position="173"/>
    </location>
</feature>
<gene>
    <name evidence="2" type="ORF">F5050DRAFT_940869</name>
</gene>
<feature type="region of interest" description="Disordered" evidence="1">
    <location>
        <begin position="1"/>
        <end position="46"/>
    </location>
</feature>
<evidence type="ECO:0000256" key="1">
    <source>
        <dbReference type="SAM" id="MobiDB-lite"/>
    </source>
</evidence>
<name>A0ABQ8Q0Z9_9AGAR</name>
<reference evidence="2" key="1">
    <citation type="submission" date="2022-08" db="EMBL/GenBank/DDBJ databases">
        <authorList>
            <consortium name="DOE Joint Genome Institute"/>
            <person name="Min B."/>
            <person name="Riley R."/>
            <person name="Sierra-Patev S."/>
            <person name="Naranjo-Ortiz M."/>
            <person name="Looney B."/>
            <person name="Konkel Z."/>
            <person name="Slot J.C."/>
            <person name="Sakamoto Y."/>
            <person name="Steenwyk J.L."/>
            <person name="Rokas A."/>
            <person name="Carro J."/>
            <person name="Camarero S."/>
            <person name="Ferreira P."/>
            <person name="Molpeceres G."/>
            <person name="Ruiz-Duenas F.J."/>
            <person name="Serrano A."/>
            <person name="Henrissat B."/>
            <person name="Drula E."/>
            <person name="Hughes K.W."/>
            <person name="Mata J.L."/>
            <person name="Ishikawa N.K."/>
            <person name="Vargas-Isla R."/>
            <person name="Ushijima S."/>
            <person name="Smith C.A."/>
            <person name="Ahrendt S."/>
            <person name="Andreopoulos W."/>
            <person name="He G."/>
            <person name="Labutti K."/>
            <person name="Lipzen A."/>
            <person name="Ng V."/>
            <person name="Sandor L."/>
            <person name="Barry K."/>
            <person name="Martinez A.T."/>
            <person name="Xiao Y."/>
            <person name="Gibbons J.G."/>
            <person name="Terashima K."/>
            <person name="Hibbett D.S."/>
            <person name="Grigoriev I.V."/>
        </authorList>
    </citation>
    <scope>NUCLEOTIDE SEQUENCE</scope>
    <source>
        <strain evidence="2">TFB10827</strain>
    </source>
</reference>
<evidence type="ECO:0000313" key="2">
    <source>
        <dbReference type="EMBL" id="KAJ3992379.1"/>
    </source>
</evidence>
<organism evidence="2 3">
    <name type="scientific">Lentinula boryana</name>
    <dbReference type="NCBI Taxonomy" id="40481"/>
    <lineage>
        <taxon>Eukaryota</taxon>
        <taxon>Fungi</taxon>
        <taxon>Dikarya</taxon>
        <taxon>Basidiomycota</taxon>
        <taxon>Agaricomycotina</taxon>
        <taxon>Agaricomycetes</taxon>
        <taxon>Agaricomycetidae</taxon>
        <taxon>Agaricales</taxon>
        <taxon>Marasmiineae</taxon>
        <taxon>Omphalotaceae</taxon>
        <taxon>Lentinula</taxon>
    </lineage>
</organism>
<feature type="compositionally biased region" description="Low complexity" evidence="1">
    <location>
        <begin position="160"/>
        <end position="173"/>
    </location>
</feature>
<sequence>MPPRPILKARLSSFTQRSPVSQSSSSSPNSPLPFSSCKPRLTPHVHFPPTPVIASTQSTHSSSTYDRTAIAVSPNSCELPERGGRFYSPGYAQHGATARVTVNSYFDPQAVKACDTVPDSTSAPPPLVADDSSSSSSSESDDSDAYGSPLFSPPNIPFLPTGTSTSSHTPIPSTFSQEEFIHALSFLPRPPSLVKDHNHHRPKLQKKKFWDRKEMIAGRRWEKHLDNSTFKEEDLDGCLGGF</sequence>
<accession>A0ABQ8Q0Z9</accession>
<dbReference type="Proteomes" id="UP001163828">
    <property type="component" value="Unassembled WGS sequence"/>
</dbReference>
<dbReference type="EMBL" id="MU790863">
    <property type="protein sequence ID" value="KAJ3992379.1"/>
    <property type="molecule type" value="Genomic_DNA"/>
</dbReference>